<dbReference type="PANTHER" id="PTHR23245:SF25">
    <property type="entry name" value="TRNA WYBUTOSINE-SYNTHESIZING PROTEIN 2 HOMOLOG"/>
    <property type="match status" value="1"/>
</dbReference>
<evidence type="ECO:0000256" key="2">
    <source>
        <dbReference type="ARBA" id="ARBA00012265"/>
    </source>
</evidence>
<name>A0ABD0YW96_9HEMI</name>
<gene>
    <name evidence="8" type="ORF">AAG570_000155</name>
</gene>
<dbReference type="PROSITE" id="PS51684">
    <property type="entry name" value="SAM_MT_TRM5_TYW2"/>
    <property type="match status" value="1"/>
</dbReference>
<keyword evidence="9" id="KW-1185">Reference proteome</keyword>
<feature type="domain" description="SAM-dependent methyltransferase TRM5/TYW2-type" evidence="7">
    <location>
        <begin position="1"/>
        <end position="234"/>
    </location>
</feature>
<keyword evidence="4" id="KW-0949">S-adenosyl-L-methionine</keyword>
<evidence type="ECO:0000256" key="5">
    <source>
        <dbReference type="ARBA" id="ARBA00022694"/>
    </source>
</evidence>
<evidence type="ECO:0000313" key="9">
    <source>
        <dbReference type="Proteomes" id="UP001558652"/>
    </source>
</evidence>
<dbReference type="EC" id="2.5.1.114" evidence="2"/>
<dbReference type="EMBL" id="JBFDAA010000001">
    <property type="protein sequence ID" value="KAL1140223.1"/>
    <property type="molecule type" value="Genomic_DNA"/>
</dbReference>
<dbReference type="Pfam" id="PF02475">
    <property type="entry name" value="TRM5-TYW2_MTfase"/>
    <property type="match status" value="1"/>
</dbReference>
<comment type="catalytic activity">
    <reaction evidence="6">
        <text>4-demethylwyosine(37) in tRNA(Phe) + S-adenosyl-L-methionine = 4-demethyl-7-[(3S)-3-amino-3-carboxypropyl]wyosine(37) in tRNA(Phe) + S-methyl-5'-thioadenosine + H(+)</text>
        <dbReference type="Rhea" id="RHEA:36355"/>
        <dbReference type="Rhea" id="RHEA-COMP:10164"/>
        <dbReference type="Rhea" id="RHEA-COMP:10378"/>
        <dbReference type="ChEBI" id="CHEBI:15378"/>
        <dbReference type="ChEBI" id="CHEBI:17509"/>
        <dbReference type="ChEBI" id="CHEBI:59789"/>
        <dbReference type="ChEBI" id="CHEBI:64315"/>
        <dbReference type="ChEBI" id="CHEBI:73550"/>
        <dbReference type="EC" id="2.5.1.114"/>
    </reaction>
</comment>
<evidence type="ECO:0000256" key="4">
    <source>
        <dbReference type="ARBA" id="ARBA00022691"/>
    </source>
</evidence>
<evidence type="ECO:0000256" key="1">
    <source>
        <dbReference type="ARBA" id="ARBA00004797"/>
    </source>
</evidence>
<keyword evidence="5" id="KW-0819">tRNA processing</keyword>
<keyword evidence="3" id="KW-0808">Transferase</keyword>
<protein>
    <recommendedName>
        <fullName evidence="2">tRNA(Phe) (4-demethylwyosine(37)-C(7)) aminocarboxypropyltransferase</fullName>
        <ecNumber evidence="2">2.5.1.114</ecNumber>
    </recommendedName>
</protein>
<dbReference type="PANTHER" id="PTHR23245">
    <property type="entry name" value="TRNA METHYLTRANSFERASE"/>
    <property type="match status" value="1"/>
</dbReference>
<dbReference type="CDD" id="cd02440">
    <property type="entry name" value="AdoMet_MTases"/>
    <property type="match status" value="1"/>
</dbReference>
<comment type="pathway">
    <text evidence="1">tRNA modification; wybutosine-tRNA(Phe) biosynthesis.</text>
</comment>
<comment type="caution">
    <text evidence="8">The sequence shown here is derived from an EMBL/GenBank/DDBJ whole genome shotgun (WGS) entry which is preliminary data.</text>
</comment>
<organism evidence="8 9">
    <name type="scientific">Ranatra chinensis</name>
    <dbReference type="NCBI Taxonomy" id="642074"/>
    <lineage>
        <taxon>Eukaryota</taxon>
        <taxon>Metazoa</taxon>
        <taxon>Ecdysozoa</taxon>
        <taxon>Arthropoda</taxon>
        <taxon>Hexapoda</taxon>
        <taxon>Insecta</taxon>
        <taxon>Pterygota</taxon>
        <taxon>Neoptera</taxon>
        <taxon>Paraneoptera</taxon>
        <taxon>Hemiptera</taxon>
        <taxon>Heteroptera</taxon>
        <taxon>Panheteroptera</taxon>
        <taxon>Nepomorpha</taxon>
        <taxon>Nepidae</taxon>
        <taxon>Ranatrinae</taxon>
        <taxon>Ranatra</taxon>
    </lineage>
</organism>
<sequence>MFSAGNATERHRVGSLDCRGEVVVDLFSGIGHFTLPYLVKAGAKFVHACDWNPDAIMALRRNLELNKVQDRCKIYEGDCRKVCPDGVANRVNLGLIPSSECGWEPACRALVPSTGGILYIHQNVISGFLHLFGAGNNEHDKYKYAITSLLRGYPPVEVTNCTGVNSASCVSDAETIVWKHLEWFQFGLHITHSIAGIMEKIRGGMWAARITQVHRVKSYAPRVDHLVYTLQCYQK</sequence>
<dbReference type="AlphaFoldDB" id="A0ABD0YW96"/>
<accession>A0ABD0YW96</accession>
<dbReference type="GO" id="GO:0006400">
    <property type="term" value="P:tRNA modification"/>
    <property type="evidence" value="ECO:0007669"/>
    <property type="project" value="UniProtKB-ARBA"/>
</dbReference>
<dbReference type="InterPro" id="IPR029063">
    <property type="entry name" value="SAM-dependent_MTases_sf"/>
</dbReference>
<evidence type="ECO:0000256" key="3">
    <source>
        <dbReference type="ARBA" id="ARBA00022679"/>
    </source>
</evidence>
<evidence type="ECO:0000259" key="7">
    <source>
        <dbReference type="PROSITE" id="PS51684"/>
    </source>
</evidence>
<proteinExistence type="predicted"/>
<dbReference type="InterPro" id="IPR030382">
    <property type="entry name" value="MeTrfase_TRM5/TYW2"/>
</dbReference>
<evidence type="ECO:0000256" key="6">
    <source>
        <dbReference type="ARBA" id="ARBA00049400"/>
    </source>
</evidence>
<dbReference type="SUPFAM" id="SSF53335">
    <property type="entry name" value="S-adenosyl-L-methionine-dependent methyltransferases"/>
    <property type="match status" value="1"/>
</dbReference>
<dbReference type="Gene3D" id="3.40.50.150">
    <property type="entry name" value="Vaccinia Virus protein VP39"/>
    <property type="match status" value="1"/>
</dbReference>
<dbReference type="InterPro" id="IPR056743">
    <property type="entry name" value="TRM5-TYW2-like_MTfase"/>
</dbReference>
<dbReference type="Proteomes" id="UP001558652">
    <property type="component" value="Unassembled WGS sequence"/>
</dbReference>
<dbReference type="GO" id="GO:0102522">
    <property type="term" value="F:tRNA 4-demethylwyosine alpha-amino-alpha-carboxypropyltransferase activity"/>
    <property type="evidence" value="ECO:0007669"/>
    <property type="project" value="UniProtKB-EC"/>
</dbReference>
<evidence type="ECO:0000313" key="8">
    <source>
        <dbReference type="EMBL" id="KAL1140223.1"/>
    </source>
</evidence>
<reference evidence="8 9" key="1">
    <citation type="submission" date="2024-07" db="EMBL/GenBank/DDBJ databases">
        <title>Chromosome-level genome assembly of the water stick insect Ranatra chinensis (Heteroptera: Nepidae).</title>
        <authorList>
            <person name="Liu X."/>
        </authorList>
    </citation>
    <scope>NUCLEOTIDE SEQUENCE [LARGE SCALE GENOMIC DNA]</scope>
    <source>
        <strain evidence="8">Cailab_2021Rc</strain>
        <tissue evidence="8">Muscle</tissue>
    </source>
</reference>